<sequence length="73" mass="7599">MKVAIVLALLCAVALAEEPCLCPKIISPVCGQPLGEAVAWYDNACLATCAKAVVVEDSHCGHLEKPGHGIPLF</sequence>
<protein>
    <recommendedName>
        <fullName evidence="2">Kazal-like domain-containing protein</fullName>
    </recommendedName>
</protein>
<proteinExistence type="predicted"/>
<evidence type="ECO:0000256" key="1">
    <source>
        <dbReference type="SAM" id="SignalP"/>
    </source>
</evidence>
<comment type="caution">
    <text evidence="4">The sequence shown here is derived from an EMBL/GenBank/DDBJ whole genome shotgun (WGS) entry which is preliminary data.</text>
</comment>
<dbReference type="PROSITE" id="PS51465">
    <property type="entry name" value="KAZAL_2"/>
    <property type="match status" value="1"/>
</dbReference>
<accession>A0A9D4E0D6</accession>
<evidence type="ECO:0000259" key="2">
    <source>
        <dbReference type="PROSITE" id="PS51465"/>
    </source>
</evidence>
<dbReference type="InterPro" id="IPR002350">
    <property type="entry name" value="Kazal_dom"/>
</dbReference>
<dbReference type="SUPFAM" id="SSF100895">
    <property type="entry name" value="Kazal-type serine protease inhibitors"/>
    <property type="match status" value="1"/>
</dbReference>
<keyword evidence="1" id="KW-0732">Signal</keyword>
<keyword evidence="5" id="KW-1185">Reference proteome</keyword>
<feature type="chain" id="PRO_5040097842" description="Kazal-like domain-containing protein" evidence="1">
    <location>
        <begin position="17"/>
        <end position="73"/>
    </location>
</feature>
<feature type="domain" description="Kazal-like" evidence="2">
    <location>
        <begin position="14"/>
        <end position="62"/>
    </location>
</feature>
<reference evidence="4" key="1">
    <citation type="journal article" date="2019" name="bioRxiv">
        <title>The Genome of the Zebra Mussel, Dreissena polymorpha: A Resource for Invasive Species Research.</title>
        <authorList>
            <person name="McCartney M.A."/>
            <person name="Auch B."/>
            <person name="Kono T."/>
            <person name="Mallez S."/>
            <person name="Zhang Y."/>
            <person name="Obille A."/>
            <person name="Becker A."/>
            <person name="Abrahante J.E."/>
            <person name="Garbe J."/>
            <person name="Badalamenti J.P."/>
            <person name="Herman A."/>
            <person name="Mangelson H."/>
            <person name="Liachko I."/>
            <person name="Sullivan S."/>
            <person name="Sone E.D."/>
            <person name="Koren S."/>
            <person name="Silverstein K.A.T."/>
            <person name="Beckman K.B."/>
            <person name="Gohl D.M."/>
        </authorList>
    </citation>
    <scope>NUCLEOTIDE SEQUENCE</scope>
    <source>
        <strain evidence="4">Duluth1</strain>
        <tissue evidence="4">Whole animal</tissue>
    </source>
</reference>
<evidence type="ECO:0000313" key="4">
    <source>
        <dbReference type="EMBL" id="KAH3769694.1"/>
    </source>
</evidence>
<evidence type="ECO:0000313" key="3">
    <source>
        <dbReference type="EMBL" id="KAH3769668.1"/>
    </source>
</evidence>
<name>A0A9D4E0D6_DREPO</name>
<evidence type="ECO:0000313" key="5">
    <source>
        <dbReference type="Proteomes" id="UP000828390"/>
    </source>
</evidence>
<dbReference type="EMBL" id="JAIWYP010000009">
    <property type="protein sequence ID" value="KAH3769694.1"/>
    <property type="molecule type" value="Genomic_DNA"/>
</dbReference>
<dbReference type="AlphaFoldDB" id="A0A9D4E0D6"/>
<reference evidence="4" key="2">
    <citation type="submission" date="2020-11" db="EMBL/GenBank/DDBJ databases">
        <authorList>
            <person name="McCartney M.A."/>
            <person name="Auch B."/>
            <person name="Kono T."/>
            <person name="Mallez S."/>
            <person name="Becker A."/>
            <person name="Gohl D.M."/>
            <person name="Silverstein K.A.T."/>
            <person name="Koren S."/>
            <person name="Bechman K.B."/>
            <person name="Herman A."/>
            <person name="Abrahante J.E."/>
            <person name="Garbe J."/>
        </authorList>
    </citation>
    <scope>NUCLEOTIDE SEQUENCE</scope>
    <source>
        <strain evidence="4">Duluth1</strain>
        <tissue evidence="4">Whole animal</tissue>
    </source>
</reference>
<dbReference type="Proteomes" id="UP000828390">
    <property type="component" value="Unassembled WGS sequence"/>
</dbReference>
<gene>
    <name evidence="3" type="ORF">DPMN_170942</name>
    <name evidence="4" type="ORF">DPMN_170968</name>
</gene>
<dbReference type="EMBL" id="JAIWYP010000009">
    <property type="protein sequence ID" value="KAH3769668.1"/>
    <property type="molecule type" value="Genomic_DNA"/>
</dbReference>
<dbReference type="InterPro" id="IPR036058">
    <property type="entry name" value="Kazal_dom_sf"/>
</dbReference>
<organism evidence="4 5">
    <name type="scientific">Dreissena polymorpha</name>
    <name type="common">Zebra mussel</name>
    <name type="synonym">Mytilus polymorpha</name>
    <dbReference type="NCBI Taxonomy" id="45954"/>
    <lineage>
        <taxon>Eukaryota</taxon>
        <taxon>Metazoa</taxon>
        <taxon>Spiralia</taxon>
        <taxon>Lophotrochozoa</taxon>
        <taxon>Mollusca</taxon>
        <taxon>Bivalvia</taxon>
        <taxon>Autobranchia</taxon>
        <taxon>Heteroconchia</taxon>
        <taxon>Euheterodonta</taxon>
        <taxon>Imparidentia</taxon>
        <taxon>Neoheterodontei</taxon>
        <taxon>Myida</taxon>
        <taxon>Dreissenoidea</taxon>
        <taxon>Dreissenidae</taxon>
        <taxon>Dreissena</taxon>
    </lineage>
</organism>
<dbReference type="Gene3D" id="3.30.60.30">
    <property type="match status" value="1"/>
</dbReference>
<feature type="signal peptide" evidence="1">
    <location>
        <begin position="1"/>
        <end position="16"/>
    </location>
</feature>